<dbReference type="Gene3D" id="3.40.1090.10">
    <property type="entry name" value="Cytosolic phospholipase A2 catalytic domain"/>
    <property type="match status" value="1"/>
</dbReference>
<dbReference type="InterPro" id="IPR018490">
    <property type="entry name" value="cNMP-bd_dom_sf"/>
</dbReference>
<evidence type="ECO:0000256" key="14">
    <source>
        <dbReference type="ARBA" id="ARBA00048133"/>
    </source>
</evidence>
<dbReference type="Proteomes" id="UP000515154">
    <property type="component" value="Linkage group LG1"/>
</dbReference>
<evidence type="ECO:0000256" key="4">
    <source>
        <dbReference type="ARBA" id="ARBA00022553"/>
    </source>
</evidence>
<evidence type="ECO:0000256" key="13">
    <source>
        <dbReference type="ARBA" id="ARBA00047314"/>
    </source>
</evidence>
<evidence type="ECO:0000256" key="3">
    <source>
        <dbReference type="ARBA" id="ARBA00013274"/>
    </source>
</evidence>
<comment type="catalytic activity">
    <reaction evidence="13">
        <text>1-(9Z-octadecenoyl)-sn-glycero-3-phosphocholine + H2O = sn-glycerol 3-phosphocholine + (9Z)-octadecenoate + H(+)</text>
        <dbReference type="Rhea" id="RHEA:40807"/>
        <dbReference type="ChEBI" id="CHEBI:15377"/>
        <dbReference type="ChEBI" id="CHEBI:15378"/>
        <dbReference type="ChEBI" id="CHEBI:16870"/>
        <dbReference type="ChEBI" id="CHEBI:28610"/>
        <dbReference type="ChEBI" id="CHEBI:30823"/>
    </reaction>
    <physiologicalReaction direction="left-to-right" evidence="13">
        <dbReference type="Rhea" id="RHEA:40808"/>
    </physiologicalReaction>
</comment>
<dbReference type="GO" id="GO:0046470">
    <property type="term" value="P:phosphatidylcholine metabolic process"/>
    <property type="evidence" value="ECO:0007669"/>
    <property type="project" value="InterPro"/>
</dbReference>
<accession>A0A6P7SN89</accession>
<evidence type="ECO:0000256" key="19">
    <source>
        <dbReference type="SAM" id="Phobius"/>
    </source>
</evidence>
<evidence type="ECO:0000256" key="12">
    <source>
        <dbReference type="ARBA" id="ARBA00023136"/>
    </source>
</evidence>
<evidence type="ECO:0000259" key="20">
    <source>
        <dbReference type="PROSITE" id="PS50042"/>
    </source>
</evidence>
<comment type="catalytic activity">
    <reaction evidence="14">
        <text>1-hexadecanoyl-sn-glycero-3-phosphate + H2O = sn-glycerol 3-phosphate + hexadecanoate + H(+)</text>
        <dbReference type="Rhea" id="RHEA:49092"/>
        <dbReference type="ChEBI" id="CHEBI:7896"/>
        <dbReference type="ChEBI" id="CHEBI:15377"/>
        <dbReference type="ChEBI" id="CHEBI:15378"/>
        <dbReference type="ChEBI" id="CHEBI:57518"/>
        <dbReference type="ChEBI" id="CHEBI:57597"/>
    </reaction>
    <physiologicalReaction direction="left-to-right" evidence="14">
        <dbReference type="Rhea" id="RHEA:49093"/>
    </physiologicalReaction>
</comment>
<dbReference type="FunFam" id="3.40.1090.10:FF:000001">
    <property type="entry name" value="neuropathy target esterase isoform X2"/>
    <property type="match status" value="1"/>
</dbReference>
<feature type="transmembrane region" description="Helical" evidence="19">
    <location>
        <begin position="22"/>
        <end position="47"/>
    </location>
</feature>
<keyword evidence="12 19" id="KW-0472">Membrane</keyword>
<dbReference type="InterPro" id="IPR016035">
    <property type="entry name" value="Acyl_Trfase/lysoPLipase"/>
</dbReference>
<comment type="catalytic activity">
    <reaction evidence="16">
        <text>1-hexadecanoyl-sn-glycero-3-phosphocholine + H2O = sn-glycerol 3-phosphocholine + hexadecanoate + H(+)</text>
        <dbReference type="Rhea" id="RHEA:40435"/>
        <dbReference type="ChEBI" id="CHEBI:7896"/>
        <dbReference type="ChEBI" id="CHEBI:15377"/>
        <dbReference type="ChEBI" id="CHEBI:15378"/>
        <dbReference type="ChEBI" id="CHEBI:16870"/>
        <dbReference type="ChEBI" id="CHEBI:72998"/>
    </reaction>
    <physiologicalReaction direction="left-to-right" evidence="16">
        <dbReference type="Rhea" id="RHEA:40436"/>
    </physiologicalReaction>
</comment>
<comment type="similarity">
    <text evidence="2">Belongs to the NTE family.</text>
</comment>
<evidence type="ECO:0000256" key="15">
    <source>
        <dbReference type="ARBA" id="ARBA00048454"/>
    </source>
</evidence>
<dbReference type="KEGG" id="osn:115214865"/>
<dbReference type="GO" id="GO:0016042">
    <property type="term" value="P:lipid catabolic process"/>
    <property type="evidence" value="ECO:0007669"/>
    <property type="project" value="UniProtKB-UniRule"/>
</dbReference>
<dbReference type="EC" id="3.1.1.5" evidence="3"/>
<keyword evidence="5 19" id="KW-0812">Transmembrane</keyword>
<keyword evidence="7 17" id="KW-0378">Hydrolase</keyword>
<protein>
    <recommendedName>
        <fullName evidence="3">lysophospholipase</fullName>
        <ecNumber evidence="3">3.1.1.5</ecNumber>
    </recommendedName>
</protein>
<sequence length="1315" mass="148524">MGVTPSDLITLNSFNWLRLQQVIYFSLFWIIVFGLFAVFVFIIIWGFSKLKAKVLPNETQKSKIRFRKRDKVLFYGRKMLRKVKTFTKNNVLGPRGRMKKRQLVLKLARRLLEHKKENHPKLLVKEPPRSFLEVDSSEQDESDHRLPSDILYMLRSVRVFGHLQKDLFLELCRDFERKFIPANSYLFRIGDNDDSIYVVESGKIHVCFTESDGMDYLVKEVQTGESIHSLLSIVDVLTGHPSPFKTVSAKAVENTHVLRLPVQAFQSVFETYPDSLVRVVQIIMVRLQRVTFLALHKYLGLCTELINPLVSQDENVKNLNIYSLLNNSHGSPQRSISLKDHQSTPLLNLPCQDVTSSLESETIDYSSEKSSGYAPKENYLQRSTSMCSSVSATSDSISVEFDPIFGRSQTSFQRNVAGGLAPVQLSDDELARQRMNIKRHASLPMGYSLSAGRTLMDVKKLELIQVDLSNLFKLKDPSLLDDKMTLKQFKAGTILQKQGDQDCNLFFVVSGTLNVSQNLVGHEEKETLLFSAGLGRLVGALAVLTGEPSMFTVRSKTESEVVLISKADFYSIMKKQPSIVLQAAHTIVKRMSAFVRQIDFALDWTMLEAGKALFRQDDPCNSIYIILTGRLRSIITTPNDKKELVGEYGRGDLVGIVEALTQTQRATTLMAVRDTELADIPAELLNHIKRKYPQIVARLIHLLGQRLLGSLQSRSAPLSIENRLLVSNLSTVAVVPVSRDVPLTNFVLELQHALNAIGPTARITSEIVSARIGSSGFNSLNDFRLFSWLGQHEDINRMVLYQCDNTMTRWTKHFVRQADCILIVGVATNDPTSLGEVETQLENIAVRAQKELILLHKEGTDTPRRTADWLNARGWCSSHHHIRCPKRVFSKKNKEKTLETYKKLFESEPDRMSDFARLARFLTGTSIGLVLGGGGARGISHMGMIRAMAESGIPIDIVGGTSIGSIMGAIWAESQDVTRSVQRAREWSNEMTSLWKKVLDLTYPVTSMFTGCAFNKSLENVFKDRQIEDLWIPYFCVTTDICSSSMRVHTTGSLWRYVRASMSLSGYLPPLCDPIDGHLLLDGGYVNNLPADVMRAKGAQTIFAVDVGSQTEDELTNYGDELSGWWLLWNRWNPWAKNVKVPDMNEIQSRLAYVSCVRQLEMVKNSDYCEYVRPPIDKFKTLQFGSFDEIYEVGYHHAKTLFSGWIKGGILEDLFKEKSEERKFKKKASPLFPSMPTVANFTDLAELVSKIEDHAVNYSSESEEEVIHEEEFDDRHNSPGSTSSEAEPLPEEELVTKPNNPVRQRTSHTKKKSST</sequence>
<feature type="compositionally biased region" description="Acidic residues" evidence="18">
    <location>
        <begin position="1261"/>
        <end position="1272"/>
    </location>
</feature>
<evidence type="ECO:0000256" key="9">
    <source>
        <dbReference type="ARBA" id="ARBA00022963"/>
    </source>
</evidence>
<feature type="region of interest" description="Disordered" evidence="18">
    <location>
        <begin position="1258"/>
        <end position="1315"/>
    </location>
</feature>
<dbReference type="Pfam" id="PF00027">
    <property type="entry name" value="cNMP_binding"/>
    <property type="match status" value="3"/>
</dbReference>
<feature type="active site" description="Nucleophile" evidence="17">
    <location>
        <position position="962"/>
    </location>
</feature>
<dbReference type="Pfam" id="PF01734">
    <property type="entry name" value="Patatin"/>
    <property type="match status" value="1"/>
</dbReference>
<evidence type="ECO:0000256" key="5">
    <source>
        <dbReference type="ARBA" id="ARBA00022692"/>
    </source>
</evidence>
<dbReference type="InterPro" id="IPR056556">
    <property type="entry name" value="NTE1_P-loop_dom"/>
</dbReference>
<feature type="compositionally biased region" description="Basic residues" evidence="18">
    <location>
        <begin position="1305"/>
        <end position="1315"/>
    </location>
</feature>
<organism evidence="22 23">
    <name type="scientific">Octopus sinensis</name>
    <name type="common">East Asian common octopus</name>
    <dbReference type="NCBI Taxonomy" id="2607531"/>
    <lineage>
        <taxon>Eukaryota</taxon>
        <taxon>Metazoa</taxon>
        <taxon>Spiralia</taxon>
        <taxon>Lophotrochozoa</taxon>
        <taxon>Mollusca</taxon>
        <taxon>Cephalopoda</taxon>
        <taxon>Coleoidea</taxon>
        <taxon>Octopodiformes</taxon>
        <taxon>Octopoda</taxon>
        <taxon>Incirrata</taxon>
        <taxon>Octopodidae</taxon>
        <taxon>Octopus</taxon>
    </lineage>
</organism>
<evidence type="ECO:0000256" key="6">
    <source>
        <dbReference type="ARBA" id="ARBA00022737"/>
    </source>
</evidence>
<feature type="short sequence motif" description="GXGXXG" evidence="17">
    <location>
        <begin position="933"/>
        <end position="938"/>
    </location>
</feature>
<feature type="short sequence motif" description="DGA/G" evidence="17">
    <location>
        <begin position="1082"/>
        <end position="1084"/>
    </location>
</feature>
<evidence type="ECO:0000256" key="1">
    <source>
        <dbReference type="ARBA" id="ARBA00004643"/>
    </source>
</evidence>
<evidence type="ECO:0000313" key="23">
    <source>
        <dbReference type="RefSeq" id="XP_029639759.1"/>
    </source>
</evidence>
<evidence type="ECO:0000256" key="2">
    <source>
        <dbReference type="ARBA" id="ARBA00006636"/>
    </source>
</evidence>
<dbReference type="InterPro" id="IPR002641">
    <property type="entry name" value="PNPLA_dom"/>
</dbReference>
<keyword evidence="10 19" id="KW-1133">Transmembrane helix</keyword>
<evidence type="ECO:0000256" key="10">
    <source>
        <dbReference type="ARBA" id="ARBA00022989"/>
    </source>
</evidence>
<dbReference type="SUPFAM" id="SSF51206">
    <property type="entry name" value="cAMP-binding domain-like"/>
    <property type="match status" value="3"/>
</dbReference>
<keyword evidence="9 17" id="KW-0442">Lipid degradation</keyword>
<evidence type="ECO:0000256" key="11">
    <source>
        <dbReference type="ARBA" id="ARBA00023098"/>
    </source>
</evidence>
<feature type="short sequence motif" description="GXSXG" evidence="17">
    <location>
        <begin position="960"/>
        <end position="964"/>
    </location>
</feature>
<comment type="catalytic activity">
    <reaction evidence="15">
        <text>a 1-acyl-sn-glycero-3-phosphocholine + H2O = sn-glycerol 3-phosphocholine + a fatty acid + H(+)</text>
        <dbReference type="Rhea" id="RHEA:15177"/>
        <dbReference type="ChEBI" id="CHEBI:15377"/>
        <dbReference type="ChEBI" id="CHEBI:15378"/>
        <dbReference type="ChEBI" id="CHEBI:16870"/>
        <dbReference type="ChEBI" id="CHEBI:28868"/>
        <dbReference type="ChEBI" id="CHEBI:58168"/>
        <dbReference type="EC" id="3.1.1.5"/>
    </reaction>
    <physiologicalReaction direction="left-to-right" evidence="15">
        <dbReference type="Rhea" id="RHEA:15178"/>
    </physiologicalReaction>
</comment>
<dbReference type="PANTHER" id="PTHR14226">
    <property type="entry name" value="NEUROPATHY TARGET ESTERASE/SWISS CHEESE D.MELANOGASTER"/>
    <property type="match status" value="1"/>
</dbReference>
<feature type="domain" description="Cyclic nucleotide-binding" evidence="20">
    <location>
        <begin position="159"/>
        <end position="269"/>
    </location>
</feature>
<dbReference type="InterPro" id="IPR014710">
    <property type="entry name" value="RmlC-like_jellyroll"/>
</dbReference>
<gene>
    <name evidence="23" type="primary">LOC115214865</name>
</gene>
<keyword evidence="22" id="KW-1185">Reference proteome</keyword>
<feature type="domain" description="Cyclic nucleotide-binding" evidence="20">
    <location>
        <begin position="601"/>
        <end position="706"/>
    </location>
</feature>
<dbReference type="CDD" id="cd07225">
    <property type="entry name" value="Pat_PNPLA6_PNPLA7"/>
    <property type="match status" value="1"/>
</dbReference>
<dbReference type="RefSeq" id="XP_029639759.1">
    <property type="nucleotide sequence ID" value="XM_029783899.2"/>
</dbReference>
<dbReference type="InterPro" id="IPR001423">
    <property type="entry name" value="LysoPLipase_patatin_CS"/>
</dbReference>
<evidence type="ECO:0000256" key="16">
    <source>
        <dbReference type="ARBA" id="ARBA00048656"/>
    </source>
</evidence>
<name>A0A6P7SN89_9MOLL</name>
<dbReference type="FunFam" id="2.60.120.10:FF:000022">
    <property type="entry name" value="Patatin like phospholipase domain containing 7"/>
    <property type="match status" value="1"/>
</dbReference>
<dbReference type="GO" id="GO:0005789">
    <property type="term" value="C:endoplasmic reticulum membrane"/>
    <property type="evidence" value="ECO:0007669"/>
    <property type="project" value="UniProtKB-SubCell"/>
</dbReference>
<dbReference type="PROSITE" id="PS51635">
    <property type="entry name" value="PNPLA"/>
    <property type="match status" value="1"/>
</dbReference>
<dbReference type="InterPro" id="IPR000595">
    <property type="entry name" value="cNMP-bd_dom"/>
</dbReference>
<dbReference type="Gene3D" id="2.60.120.10">
    <property type="entry name" value="Jelly Rolls"/>
    <property type="match status" value="3"/>
</dbReference>
<evidence type="ECO:0000256" key="7">
    <source>
        <dbReference type="ARBA" id="ARBA00022801"/>
    </source>
</evidence>
<keyword evidence="4" id="KW-0597">Phosphoprotein</keyword>
<dbReference type="CDD" id="cd00038">
    <property type="entry name" value="CAP_ED"/>
    <property type="match status" value="3"/>
</dbReference>
<feature type="active site" description="Proton acceptor" evidence="17">
    <location>
        <position position="1082"/>
    </location>
</feature>
<dbReference type="SMART" id="SM00100">
    <property type="entry name" value="cNMP"/>
    <property type="match status" value="3"/>
</dbReference>
<dbReference type="GO" id="GO:0004622">
    <property type="term" value="F:phosphatidylcholine lysophospholipase activity"/>
    <property type="evidence" value="ECO:0007669"/>
    <property type="project" value="UniProtKB-EC"/>
</dbReference>
<dbReference type="SUPFAM" id="SSF52151">
    <property type="entry name" value="FabD/lysophospholipase-like"/>
    <property type="match status" value="1"/>
</dbReference>
<dbReference type="PROSITE" id="PS01237">
    <property type="entry name" value="UPF0028"/>
    <property type="match status" value="1"/>
</dbReference>
<feature type="domain" description="PNPLA" evidence="21">
    <location>
        <begin position="929"/>
        <end position="1095"/>
    </location>
</feature>
<proteinExistence type="inferred from homology"/>
<dbReference type="PANTHER" id="PTHR14226:SF29">
    <property type="entry name" value="NEUROPATHY TARGET ESTERASE SWS"/>
    <property type="match status" value="1"/>
</dbReference>
<keyword evidence="11 17" id="KW-0443">Lipid metabolism</keyword>
<evidence type="ECO:0000313" key="22">
    <source>
        <dbReference type="Proteomes" id="UP000515154"/>
    </source>
</evidence>
<keyword evidence="6" id="KW-0677">Repeat</keyword>
<dbReference type="FunFam" id="2.60.120.10:FF:000012">
    <property type="entry name" value="neuropathy target esterase isoform X2"/>
    <property type="match status" value="1"/>
</dbReference>
<evidence type="ECO:0000256" key="18">
    <source>
        <dbReference type="SAM" id="MobiDB-lite"/>
    </source>
</evidence>
<dbReference type="Pfam" id="PF24179">
    <property type="entry name" value="NTE_Ploop"/>
    <property type="match status" value="1"/>
</dbReference>
<dbReference type="PROSITE" id="PS50042">
    <property type="entry name" value="CNMP_BINDING_3"/>
    <property type="match status" value="3"/>
</dbReference>
<evidence type="ECO:0000256" key="17">
    <source>
        <dbReference type="PROSITE-ProRule" id="PRU01161"/>
    </source>
</evidence>
<keyword evidence="8" id="KW-0256">Endoplasmic reticulum</keyword>
<evidence type="ECO:0000256" key="8">
    <source>
        <dbReference type="ARBA" id="ARBA00022824"/>
    </source>
</evidence>
<reference evidence="23" key="1">
    <citation type="submission" date="2025-08" db="UniProtKB">
        <authorList>
            <consortium name="RefSeq"/>
        </authorList>
    </citation>
    <scope>IDENTIFICATION</scope>
</reference>
<evidence type="ECO:0000259" key="21">
    <source>
        <dbReference type="PROSITE" id="PS51635"/>
    </source>
</evidence>
<dbReference type="FunFam" id="2.60.120.10:FF:000010">
    <property type="entry name" value="neuropathy target esterase isoform X1"/>
    <property type="match status" value="1"/>
</dbReference>
<comment type="subcellular location">
    <subcellularLocation>
        <location evidence="1">Endoplasmic reticulum membrane</location>
        <topology evidence="1">Single-pass type III membrane protein</topology>
    </subcellularLocation>
</comment>
<feature type="domain" description="Cyclic nucleotide-binding" evidence="20">
    <location>
        <begin position="480"/>
        <end position="590"/>
    </location>
</feature>
<dbReference type="InterPro" id="IPR050301">
    <property type="entry name" value="NTE"/>
</dbReference>